<reference evidence="2 3" key="1">
    <citation type="journal article" date="2023" name="PLoS ONE">
        <title>Cytospora paraplurivora sp. nov. isolated from orchards with fruit tree decline syndrome in Ontario, Canada.</title>
        <authorList>
            <person name="Ilyukhin E."/>
            <person name="Nguyen H.D.T."/>
            <person name="Castle A.J."/>
            <person name="Ellouze W."/>
        </authorList>
    </citation>
    <scope>NUCLEOTIDE SEQUENCE [LARGE SCALE GENOMIC DNA]</scope>
    <source>
        <strain evidence="2 3">FDS-564</strain>
    </source>
</reference>
<evidence type="ECO:0000313" key="3">
    <source>
        <dbReference type="Proteomes" id="UP001320245"/>
    </source>
</evidence>
<evidence type="ECO:0000313" key="2">
    <source>
        <dbReference type="EMBL" id="KAK7739878.1"/>
    </source>
</evidence>
<accession>A0AAN9U7W1</accession>
<proteinExistence type="predicted"/>
<gene>
    <name evidence="2" type="ORF">SLS53_005471</name>
</gene>
<name>A0AAN9U7W1_9PEZI</name>
<organism evidence="2 3">
    <name type="scientific">Cytospora paraplurivora</name>
    <dbReference type="NCBI Taxonomy" id="2898453"/>
    <lineage>
        <taxon>Eukaryota</taxon>
        <taxon>Fungi</taxon>
        <taxon>Dikarya</taxon>
        <taxon>Ascomycota</taxon>
        <taxon>Pezizomycotina</taxon>
        <taxon>Sordariomycetes</taxon>
        <taxon>Sordariomycetidae</taxon>
        <taxon>Diaporthales</taxon>
        <taxon>Cytosporaceae</taxon>
        <taxon>Cytospora</taxon>
    </lineage>
</organism>
<comment type="caution">
    <text evidence="2">The sequence shown here is derived from an EMBL/GenBank/DDBJ whole genome shotgun (WGS) entry which is preliminary data.</text>
</comment>
<dbReference type="AlphaFoldDB" id="A0AAN9U7W1"/>
<feature type="region of interest" description="Disordered" evidence="1">
    <location>
        <begin position="226"/>
        <end position="247"/>
    </location>
</feature>
<dbReference type="EMBL" id="JAJSPL020000021">
    <property type="protein sequence ID" value="KAK7739878.1"/>
    <property type="molecule type" value="Genomic_DNA"/>
</dbReference>
<keyword evidence="3" id="KW-1185">Reference proteome</keyword>
<protein>
    <submittedName>
        <fullName evidence="2">Uncharacterized protein</fullName>
    </submittedName>
</protein>
<evidence type="ECO:0000256" key="1">
    <source>
        <dbReference type="SAM" id="MobiDB-lite"/>
    </source>
</evidence>
<sequence length="247" mass="28702">MWTYTRRLEDQEIKRHTDLPQADQDLLNRLRKPEERVIVGHIWLRTWYGEGSDAAFSAFIKERDEEPEYPVLQDAKRYNHGSDDGWQRIFARMPQMLDPSCVSADDYERAKQTALRECYLKELEDTREVEEMGGTPEEDGTYWMEVYWKYHEKAAVGVIFIADEEMIRAAAEDPRSEKFLAVWFDEMGRVVRYKRLAEGEASVLEMRMSVMGGDLECSSWMGANPGEEYEWEGPLGPPALTGEGEHS</sequence>
<dbReference type="Proteomes" id="UP001320245">
    <property type="component" value="Unassembled WGS sequence"/>
</dbReference>